<sequence>MKKKESSSKRRFVMPDAFIIIFSIVFLAAVATYFIPAGTYERETFDNVTQVVPDSYSTVEANPTNLLDLFRSVQLGLVESANIIFLIFTIGGIVAIINSTGSINTGINALIVKTKGRYMLLIMSVSAIFGILATMGVAANAVIAFIPIGIALARSLNLDAIVGVATVYLGYYAGMVAGVFDPTILGLGQSIAELPLFSGITLRIVIFITLLIITITYINFYAKKVKNDPSKSLMGDRLFTDNNDESAGQVKDANFTRKQKLIVSTFFVFIIFFVYGAFNYGWSINELAAIFLIMGVVVALIARITPNQFISTFMDGARSLVYGALVVGVARAVIVVLEQGNILDTIVHGALVPLESTSLFVGGQLLFAFNLLFNLLVTSGTGQAAIIMPLMVPIVDLLGLTRQTGVLILKLGDGFTNIITPTSGVLMAVLAVGGVQWTKWARFVLPLALMWVAVGAIAVGFATLTGYGPF</sequence>
<comment type="subcellular location">
    <subcellularLocation>
        <location evidence="1">Cell membrane</location>
        <topology evidence="1">Multi-pass membrane protein</topology>
    </subcellularLocation>
</comment>
<dbReference type="PANTHER" id="PTHR43652:SF2">
    <property type="entry name" value="BASIC AMINO ACID ANTIPORTER YFCC-RELATED"/>
    <property type="match status" value="1"/>
</dbReference>
<evidence type="ECO:0000256" key="5">
    <source>
        <dbReference type="ARBA" id="ARBA00023136"/>
    </source>
</evidence>
<dbReference type="PANTHER" id="PTHR43652">
    <property type="entry name" value="BASIC AMINO ACID ANTIPORTER YFCC-RELATED"/>
    <property type="match status" value="1"/>
</dbReference>
<dbReference type="EMBL" id="JAGGKX010000017">
    <property type="protein sequence ID" value="MBP1970778.1"/>
    <property type="molecule type" value="Genomic_DNA"/>
</dbReference>
<dbReference type="RefSeq" id="WP_209463876.1">
    <property type="nucleotide sequence ID" value="NZ_CP110224.1"/>
</dbReference>
<feature type="transmembrane region" description="Helical" evidence="6">
    <location>
        <begin position="414"/>
        <end position="435"/>
    </location>
</feature>
<evidence type="ECO:0000256" key="3">
    <source>
        <dbReference type="ARBA" id="ARBA00022692"/>
    </source>
</evidence>
<evidence type="ECO:0000313" key="7">
    <source>
        <dbReference type="EMBL" id="MBP1970778.1"/>
    </source>
</evidence>
<dbReference type="InterPro" id="IPR018385">
    <property type="entry name" value="C4_dicarb_anaerob_car-like"/>
</dbReference>
<dbReference type="InterPro" id="IPR051679">
    <property type="entry name" value="DASS-Related_Transporters"/>
</dbReference>
<dbReference type="Proteomes" id="UP001519345">
    <property type="component" value="Unassembled WGS sequence"/>
</dbReference>
<feature type="transmembrane region" description="Helical" evidence="6">
    <location>
        <begin position="287"/>
        <end position="305"/>
    </location>
</feature>
<accession>A0ABS4IIS5</accession>
<keyword evidence="3 6" id="KW-0812">Transmembrane</keyword>
<organism evidence="7 8">
    <name type="scientific">Virgibacillus natechei</name>
    <dbReference type="NCBI Taxonomy" id="1216297"/>
    <lineage>
        <taxon>Bacteria</taxon>
        <taxon>Bacillati</taxon>
        <taxon>Bacillota</taxon>
        <taxon>Bacilli</taxon>
        <taxon>Bacillales</taxon>
        <taxon>Bacillaceae</taxon>
        <taxon>Virgibacillus</taxon>
    </lineage>
</organism>
<dbReference type="Pfam" id="PF03606">
    <property type="entry name" value="DcuC"/>
    <property type="match status" value="1"/>
</dbReference>
<protein>
    <submittedName>
        <fullName evidence="7">Ion transporter superfamily protein YfcC</fullName>
    </submittedName>
</protein>
<keyword evidence="8" id="KW-1185">Reference proteome</keyword>
<evidence type="ECO:0000256" key="4">
    <source>
        <dbReference type="ARBA" id="ARBA00022989"/>
    </source>
</evidence>
<reference evidence="7 8" key="1">
    <citation type="submission" date="2021-03" db="EMBL/GenBank/DDBJ databases">
        <title>Genomic Encyclopedia of Type Strains, Phase IV (KMG-IV): sequencing the most valuable type-strain genomes for metagenomic binning, comparative biology and taxonomic classification.</title>
        <authorList>
            <person name="Goeker M."/>
        </authorList>
    </citation>
    <scope>NUCLEOTIDE SEQUENCE [LARGE SCALE GENOMIC DNA]</scope>
    <source>
        <strain evidence="7 8">DSM 25609</strain>
    </source>
</reference>
<feature type="transmembrane region" description="Helical" evidence="6">
    <location>
        <begin position="75"/>
        <end position="97"/>
    </location>
</feature>
<feature type="transmembrane region" description="Helical" evidence="6">
    <location>
        <begin position="118"/>
        <end position="148"/>
    </location>
</feature>
<comment type="caution">
    <text evidence="7">The sequence shown here is derived from an EMBL/GenBank/DDBJ whole genome shotgun (WGS) entry which is preliminary data.</text>
</comment>
<keyword evidence="4 6" id="KW-1133">Transmembrane helix</keyword>
<evidence type="ECO:0000256" key="6">
    <source>
        <dbReference type="SAM" id="Phobius"/>
    </source>
</evidence>
<feature type="transmembrane region" description="Helical" evidence="6">
    <location>
        <begin position="200"/>
        <end position="222"/>
    </location>
</feature>
<proteinExistence type="predicted"/>
<gene>
    <name evidence="7" type="ORF">J2Z83_002914</name>
</gene>
<name>A0ABS4IIS5_9BACI</name>
<feature type="transmembrane region" description="Helical" evidence="6">
    <location>
        <begin position="317"/>
        <end position="337"/>
    </location>
</feature>
<keyword evidence="2" id="KW-1003">Cell membrane</keyword>
<evidence type="ECO:0000313" key="8">
    <source>
        <dbReference type="Proteomes" id="UP001519345"/>
    </source>
</evidence>
<feature type="transmembrane region" description="Helical" evidence="6">
    <location>
        <begin position="261"/>
        <end position="281"/>
    </location>
</feature>
<keyword evidence="5 6" id="KW-0472">Membrane</keyword>
<evidence type="ECO:0000256" key="1">
    <source>
        <dbReference type="ARBA" id="ARBA00004651"/>
    </source>
</evidence>
<evidence type="ECO:0000256" key="2">
    <source>
        <dbReference type="ARBA" id="ARBA00022475"/>
    </source>
</evidence>
<feature type="transmembrane region" description="Helical" evidence="6">
    <location>
        <begin position="447"/>
        <end position="467"/>
    </location>
</feature>
<feature type="transmembrane region" description="Helical" evidence="6">
    <location>
        <begin position="12"/>
        <end position="35"/>
    </location>
</feature>